<reference evidence="2 3" key="1">
    <citation type="submission" date="2021-05" db="EMBL/GenBank/DDBJ databases">
        <title>Kineosporia and Streptomyces sp. nov. two new marine actinobacteria isolated from Coral.</title>
        <authorList>
            <person name="Buangrab K."/>
            <person name="Sutthacheep M."/>
            <person name="Yeemin T."/>
            <person name="Harunari E."/>
            <person name="Igarashi Y."/>
            <person name="Kanchanasin P."/>
            <person name="Tanasupawat S."/>
            <person name="Phongsopitanun W."/>
        </authorList>
    </citation>
    <scope>NUCLEOTIDE SEQUENCE [LARGE SCALE GENOMIC DNA]</scope>
    <source>
        <strain evidence="2 3">J2-2</strain>
    </source>
</reference>
<comment type="caution">
    <text evidence="2">The sequence shown here is derived from an EMBL/GenBank/DDBJ whole genome shotgun (WGS) entry which is preliminary data.</text>
</comment>
<organism evidence="2 3">
    <name type="scientific">Kineosporia corallincola</name>
    <dbReference type="NCBI Taxonomy" id="2835133"/>
    <lineage>
        <taxon>Bacteria</taxon>
        <taxon>Bacillati</taxon>
        <taxon>Actinomycetota</taxon>
        <taxon>Actinomycetes</taxon>
        <taxon>Kineosporiales</taxon>
        <taxon>Kineosporiaceae</taxon>
        <taxon>Kineosporia</taxon>
    </lineage>
</organism>
<gene>
    <name evidence="2" type="ORF">KIH74_12070</name>
</gene>
<evidence type="ECO:0000256" key="1">
    <source>
        <dbReference type="SAM" id="Phobius"/>
    </source>
</evidence>
<accession>A0ABS5TGZ9</accession>
<name>A0ABS5TGZ9_9ACTN</name>
<keyword evidence="1" id="KW-1133">Transmembrane helix</keyword>
<keyword evidence="3" id="KW-1185">Reference proteome</keyword>
<sequence>MHTLSLVWEDLWKILVTGLALGAGLPALFAVGVRSLAYGTGGDAEEHAPGVAPAPHPLGRVLAGLCFAVVLLVVVLGIVVIVASGFGQEVSFDSIYPTIQDK</sequence>
<keyword evidence="1" id="KW-0472">Membrane</keyword>
<proteinExistence type="predicted"/>
<dbReference type="Proteomes" id="UP001197247">
    <property type="component" value="Unassembled WGS sequence"/>
</dbReference>
<keyword evidence="1" id="KW-0812">Transmembrane</keyword>
<evidence type="ECO:0000313" key="2">
    <source>
        <dbReference type="EMBL" id="MBT0769664.1"/>
    </source>
</evidence>
<protein>
    <submittedName>
        <fullName evidence="2">Uncharacterized protein</fullName>
    </submittedName>
</protein>
<feature type="transmembrane region" description="Helical" evidence="1">
    <location>
        <begin position="61"/>
        <end position="86"/>
    </location>
</feature>
<dbReference type="EMBL" id="JAHBAY010000004">
    <property type="protein sequence ID" value="MBT0769664.1"/>
    <property type="molecule type" value="Genomic_DNA"/>
</dbReference>
<dbReference type="RefSeq" id="WP_214155960.1">
    <property type="nucleotide sequence ID" value="NZ_JAHBAY010000004.1"/>
</dbReference>
<feature type="transmembrane region" description="Helical" evidence="1">
    <location>
        <begin position="12"/>
        <end position="33"/>
    </location>
</feature>
<evidence type="ECO:0000313" key="3">
    <source>
        <dbReference type="Proteomes" id="UP001197247"/>
    </source>
</evidence>